<dbReference type="PANTHER" id="PTHR43609">
    <property type="entry name" value="ACETYL-COA HYDROLASE"/>
    <property type="match status" value="1"/>
</dbReference>
<dbReference type="Gene3D" id="3.40.1080.20">
    <property type="entry name" value="Acetyl-CoA hydrolase/transferase C-terminal domain"/>
    <property type="match status" value="1"/>
</dbReference>
<dbReference type="InterPro" id="IPR017821">
    <property type="entry name" value="Succinate_CoA_transferase"/>
</dbReference>
<evidence type="ECO:0000259" key="2">
    <source>
        <dbReference type="Pfam" id="PF02550"/>
    </source>
</evidence>
<dbReference type="NCBIfam" id="TIGR03458">
    <property type="entry name" value="YgfH_subfam"/>
    <property type="match status" value="1"/>
</dbReference>
<dbReference type="RefSeq" id="WP_198721213.1">
    <property type="nucleotide sequence ID" value="NZ_JAEIKU010000167.1"/>
</dbReference>
<dbReference type="Pfam" id="PF13336">
    <property type="entry name" value="AcetylCoA_hyd_C"/>
    <property type="match status" value="1"/>
</dbReference>
<feature type="domain" description="Acetyl-CoA hydrolase/transferase N-terminal" evidence="2">
    <location>
        <begin position="15"/>
        <end position="215"/>
    </location>
</feature>
<protein>
    <submittedName>
        <fullName evidence="4">Succinate CoA transferase</fullName>
    </submittedName>
</protein>
<accession>A0ABS0UKS9</accession>
<dbReference type="SUPFAM" id="SSF100950">
    <property type="entry name" value="NagB/RpiA/CoA transferase-like"/>
    <property type="match status" value="2"/>
</dbReference>
<organism evidence="4 5">
    <name type="scientific">Pseudomonas synxantha</name>
    <dbReference type="NCBI Taxonomy" id="47883"/>
    <lineage>
        <taxon>Bacteria</taxon>
        <taxon>Pseudomonadati</taxon>
        <taxon>Pseudomonadota</taxon>
        <taxon>Gammaproteobacteria</taxon>
        <taxon>Pseudomonadales</taxon>
        <taxon>Pseudomonadaceae</taxon>
        <taxon>Pseudomonas</taxon>
    </lineage>
</organism>
<dbReference type="GO" id="GO:0016740">
    <property type="term" value="F:transferase activity"/>
    <property type="evidence" value="ECO:0007669"/>
    <property type="project" value="UniProtKB-KW"/>
</dbReference>
<comment type="similarity">
    <text evidence="1">Belongs to the acetyl-CoA hydrolase/transferase family.</text>
</comment>
<name>A0ABS0UKS9_9PSED</name>
<dbReference type="Proteomes" id="UP000648914">
    <property type="component" value="Unassembled WGS sequence"/>
</dbReference>
<gene>
    <name evidence="4" type="ORF">YA0852_19150</name>
</gene>
<dbReference type="Gene3D" id="3.30.750.70">
    <property type="entry name" value="4-hydroxybutyrate coenzyme like domains"/>
    <property type="match status" value="1"/>
</dbReference>
<keyword evidence="5" id="KW-1185">Reference proteome</keyword>
<dbReference type="InterPro" id="IPR038460">
    <property type="entry name" value="AcetylCoA_hyd_C_sf"/>
</dbReference>
<sequence length="497" mass="53806">MLHKRIRLPSLHSRITSAAEAAALVKDGMTLGLSGCGCSGDAKAVPYALIERARHSPLTVSLVTGASIGNGIDGKLAEVGLVSRRKPFQADPALRRAINSGKVMFVDQHLSETAEQMRHGQIDPPDIMVVEAVAITEQGHIVPTSSVGNSGLLVQMAKQVIVEININTSLDWEGLHDIYLPEVRPNRSPMAITRSEDRIGTSAIPLDPDKIVAIVISEYSDAPATILPPDEDTRRIADHLIGFLKDEVDAGRLSNNLAPLQVGVGSIANAVMSGLADSPFEDLIMWSEILQDSTFELMDAGKLKFASATSVILTEALGQRVFSNIGEYSDKIVLRPQDVSNHPEVIRRLGPISINTALEFDLYGNVNSTLIGGTDIMNGIGGSGDFARNTFMSIFVTKSTAKNGAISRVVPMVSHVDHIQQDIDILVTEQGLADLRDLAPRERAKLIIEHCAHPDYREALWAYFDKACAKGGYTPHDLSEALSWHVNLENHGRMLVS</sequence>
<dbReference type="PANTHER" id="PTHR43609:SF1">
    <property type="entry name" value="ACETYL-COA HYDROLASE"/>
    <property type="match status" value="1"/>
</dbReference>
<dbReference type="EMBL" id="JAEILG010000044">
    <property type="protein sequence ID" value="MBI6566208.1"/>
    <property type="molecule type" value="Genomic_DNA"/>
</dbReference>
<proteinExistence type="inferred from homology"/>
<dbReference type="InterPro" id="IPR037171">
    <property type="entry name" value="NagB/RpiA_transferase-like"/>
</dbReference>
<comment type="caution">
    <text evidence="4">The sequence shown here is derived from an EMBL/GenBank/DDBJ whole genome shotgun (WGS) entry which is preliminary data.</text>
</comment>
<evidence type="ECO:0000259" key="3">
    <source>
        <dbReference type="Pfam" id="PF13336"/>
    </source>
</evidence>
<evidence type="ECO:0000313" key="5">
    <source>
        <dbReference type="Proteomes" id="UP000648914"/>
    </source>
</evidence>
<dbReference type="InterPro" id="IPR003702">
    <property type="entry name" value="ActCoA_hydro_N"/>
</dbReference>
<feature type="domain" description="Acetyl-CoA hydrolase/transferase C-terminal" evidence="3">
    <location>
        <begin position="320"/>
        <end position="462"/>
    </location>
</feature>
<evidence type="ECO:0000256" key="1">
    <source>
        <dbReference type="ARBA" id="ARBA00009632"/>
    </source>
</evidence>
<dbReference type="InterPro" id="IPR026888">
    <property type="entry name" value="AcetylCoA_hyd_C"/>
</dbReference>
<reference evidence="4 5" key="1">
    <citation type="submission" date="2020-12" db="EMBL/GenBank/DDBJ databases">
        <title>Comparative genomic insights into the epidemiology and virulence of plant pathogenic Pseudomonads from Turkey.</title>
        <authorList>
            <person name="Dillon M."/>
            <person name="Ruiz-Bedoya T."/>
            <person name="Bendalovic-Torma C."/>
            <person name="Guttman K.M."/>
            <person name="Kwak H."/>
            <person name="Middleton M.A."/>
            <person name="Wang P.W."/>
            <person name="Horuz S."/>
            <person name="Aysan Y."/>
            <person name="Guttman D.S."/>
        </authorList>
    </citation>
    <scope>NUCLEOTIDE SEQUENCE [LARGE SCALE GENOMIC DNA]</scope>
    <source>
        <strain evidence="4 5">S5_IA_2b</strain>
    </source>
</reference>
<evidence type="ECO:0000313" key="4">
    <source>
        <dbReference type="EMBL" id="MBI6566208.1"/>
    </source>
</evidence>
<dbReference type="Pfam" id="PF02550">
    <property type="entry name" value="AcetylCoA_hydro"/>
    <property type="match status" value="1"/>
</dbReference>
<keyword evidence="4" id="KW-0808">Transferase</keyword>
<dbReference type="Gene3D" id="3.40.1080.10">
    <property type="entry name" value="Glutaconate Coenzyme A-transferase"/>
    <property type="match status" value="1"/>
</dbReference>
<dbReference type="InterPro" id="IPR046433">
    <property type="entry name" value="ActCoA_hydro"/>
</dbReference>